<organism evidence="1">
    <name type="scientific">Anguilla anguilla</name>
    <name type="common">European freshwater eel</name>
    <name type="synonym">Muraena anguilla</name>
    <dbReference type="NCBI Taxonomy" id="7936"/>
    <lineage>
        <taxon>Eukaryota</taxon>
        <taxon>Metazoa</taxon>
        <taxon>Chordata</taxon>
        <taxon>Craniata</taxon>
        <taxon>Vertebrata</taxon>
        <taxon>Euteleostomi</taxon>
        <taxon>Actinopterygii</taxon>
        <taxon>Neopterygii</taxon>
        <taxon>Teleostei</taxon>
        <taxon>Anguilliformes</taxon>
        <taxon>Anguillidae</taxon>
        <taxon>Anguilla</taxon>
    </lineage>
</organism>
<accession>A0A0E9Q6D2</accession>
<dbReference type="AlphaFoldDB" id="A0A0E9Q6D2"/>
<reference evidence="1" key="1">
    <citation type="submission" date="2014-11" db="EMBL/GenBank/DDBJ databases">
        <authorList>
            <person name="Amaro Gonzalez C."/>
        </authorList>
    </citation>
    <scope>NUCLEOTIDE SEQUENCE</scope>
</reference>
<protein>
    <submittedName>
        <fullName evidence="1">Uncharacterized protein</fullName>
    </submittedName>
</protein>
<proteinExistence type="predicted"/>
<dbReference type="EMBL" id="GBXM01096136">
    <property type="protein sequence ID" value="JAH12441.1"/>
    <property type="molecule type" value="Transcribed_RNA"/>
</dbReference>
<evidence type="ECO:0000313" key="1">
    <source>
        <dbReference type="EMBL" id="JAH12441.1"/>
    </source>
</evidence>
<sequence length="29" mass="2945">MGPTLVGRVSVKLSNFNVPVVGPCSGSSR</sequence>
<reference evidence="1" key="2">
    <citation type="journal article" date="2015" name="Fish Shellfish Immunol.">
        <title>Early steps in the European eel (Anguilla anguilla)-Vibrio vulnificus interaction in the gills: Role of the RtxA13 toxin.</title>
        <authorList>
            <person name="Callol A."/>
            <person name="Pajuelo D."/>
            <person name="Ebbesson L."/>
            <person name="Teles M."/>
            <person name="MacKenzie S."/>
            <person name="Amaro C."/>
        </authorList>
    </citation>
    <scope>NUCLEOTIDE SEQUENCE</scope>
</reference>
<name>A0A0E9Q6D2_ANGAN</name>